<sequence>MSIGTQKNVYLFYTLFKKSSTQRFSFCRPWQKLNLRVLKPYKLPCFKTSFLLGTTAVRARSEF</sequence>
<dbReference type="Proteomes" id="UP000323594">
    <property type="component" value="Chromosome"/>
</dbReference>
<protein>
    <submittedName>
        <fullName evidence="1">Uncharacterized protein</fullName>
    </submittedName>
</protein>
<accession>A0AAE6ISZ0</accession>
<gene>
    <name evidence="1" type="ORF">FUT82_06605</name>
</gene>
<organism evidence="1 2">
    <name type="scientific">Treponema phagedenis</name>
    <dbReference type="NCBI Taxonomy" id="162"/>
    <lineage>
        <taxon>Bacteria</taxon>
        <taxon>Pseudomonadati</taxon>
        <taxon>Spirochaetota</taxon>
        <taxon>Spirochaetia</taxon>
        <taxon>Spirochaetales</taxon>
        <taxon>Treponemataceae</taxon>
        <taxon>Treponema</taxon>
    </lineage>
</organism>
<reference evidence="1 2" key="1">
    <citation type="submission" date="2019-08" db="EMBL/GenBank/DDBJ databases">
        <authorList>
            <person name="Kuhnert P."/>
        </authorList>
    </citation>
    <scope>NUCLEOTIDE SEQUENCE [LARGE SCALE GENOMIC DNA]</scope>
    <source>
        <strain evidence="1 2">B36.5</strain>
    </source>
</reference>
<name>A0AAE6ISZ0_TREPH</name>
<proteinExistence type="predicted"/>
<evidence type="ECO:0000313" key="2">
    <source>
        <dbReference type="Proteomes" id="UP000323594"/>
    </source>
</evidence>
<dbReference type="AlphaFoldDB" id="A0AAE6ISZ0"/>
<dbReference type="EMBL" id="CP042817">
    <property type="protein sequence ID" value="QEJ97698.1"/>
    <property type="molecule type" value="Genomic_DNA"/>
</dbReference>
<evidence type="ECO:0000313" key="1">
    <source>
        <dbReference type="EMBL" id="QEJ97698.1"/>
    </source>
</evidence>